<accession>A0ABP0RE34</accession>
<dbReference type="InterPro" id="IPR005135">
    <property type="entry name" value="Endo/exonuclease/phosphatase"/>
</dbReference>
<sequence>MADAPAMLIFEVPLAEVQKGESESSSMELVLRIGHSEVRLLRPKEEKLDVQAKKLCQKMKASSLQVLRAGSRISEDIQGTQAWKDAALVQVTMDDGTLDVPVFWNPAVCVTCRVSSTSPMVSVPLSAITYLSRCSRGDCIWLWQRDEAGSGRTRRWKTVGHGALYTPSAADEGCFLRVGCTPPSLAGTVFSNVSNAVSAPPFDDWRWRSFSAPPSGDIRIATYNVLADAFASTKQAKKEVFHYCTAAVLAPGPRRQRIYRDLLKIDADIFGLQEVDTGQLAVLKPMEELGWERSYLKKGGASLDGCALFWRSSRFRCEDQLQWSLSGKLPGLKESELQIMAEHPTQRLLNKMTSVAQAVLLRDLQNGRLLLVANTHLYYHPKGNHIRLLQLYSLLKVLAETVTKHESEQGEAVSLVVLGDLNARKGNFGPRDQGQPPQAAYRMIRDGFINSDDTDWRHSLWSQEDEADTTHSTPDVNGGYSRSLTCPAENLGVEALRMDLKLPWPLIDPNDHLEVTNFTADFQECLDYTLLDARCLKATRTFEAPPLECLRRHTALPSDDFPSDHLPVVVEITYLEKMDYTEAQLREWLQGVVAAATPGIRFGHPEAVNFLKDPVSKELNGKGYVRFGLHEEAVGLLAAFAEDDEEGSLDKSNILQWKLHSGLADVRLDFKISPPNWVSASHLVRLVFALFGGVGSVRFVVDPKTGQQMACVELKNRENMAKAVEQLHNTKVGDGELIEECVVTCELFGDDVGKSRPLRRTIFLDELKLSRKPEIKPDNEDREVFMTGLPIKDFTEDQLKNWLEGFGKIEDVFLLRDVDRKLNAKGYVRFSSHRNAESCIQAQASEQDAEEGDVIAWWSESERALRGAYGPNLHSALASNDGRVFAHLLESCEVREVWMQRLDFSSCLRQAC</sequence>
<dbReference type="Pfam" id="PF03372">
    <property type="entry name" value="Exo_endo_phos"/>
    <property type="match status" value="1"/>
</dbReference>
<evidence type="ECO:0000259" key="3">
    <source>
        <dbReference type="PROSITE" id="PS50102"/>
    </source>
</evidence>
<dbReference type="PANTHER" id="PTHR12121">
    <property type="entry name" value="CARBON CATABOLITE REPRESSOR PROTEIN 4"/>
    <property type="match status" value="1"/>
</dbReference>
<dbReference type="Gene3D" id="3.30.70.330">
    <property type="match status" value="2"/>
</dbReference>
<dbReference type="InterPro" id="IPR035979">
    <property type="entry name" value="RBD_domain_sf"/>
</dbReference>
<gene>
    <name evidence="4" type="ORF">SCF082_LOCUS45681</name>
</gene>
<evidence type="ECO:0000256" key="1">
    <source>
        <dbReference type="PROSITE-ProRule" id="PRU00176"/>
    </source>
</evidence>
<dbReference type="InterPro" id="IPR036691">
    <property type="entry name" value="Endo/exonu/phosph_ase_sf"/>
</dbReference>
<evidence type="ECO:0000313" key="5">
    <source>
        <dbReference type="Proteomes" id="UP001642464"/>
    </source>
</evidence>
<evidence type="ECO:0000313" key="4">
    <source>
        <dbReference type="EMBL" id="CAK9097387.1"/>
    </source>
</evidence>
<dbReference type="Proteomes" id="UP001642464">
    <property type="component" value="Unassembled WGS sequence"/>
</dbReference>
<dbReference type="EMBL" id="CAXAMM010041117">
    <property type="protein sequence ID" value="CAK9097387.1"/>
    <property type="molecule type" value="Genomic_DNA"/>
</dbReference>
<feature type="region of interest" description="Disordered" evidence="2">
    <location>
        <begin position="462"/>
        <end position="481"/>
    </location>
</feature>
<dbReference type="Pfam" id="PF00076">
    <property type="entry name" value="RRM_1"/>
    <property type="match status" value="2"/>
</dbReference>
<dbReference type="CDD" id="cd00590">
    <property type="entry name" value="RRM_SF"/>
    <property type="match status" value="2"/>
</dbReference>
<dbReference type="InterPro" id="IPR000504">
    <property type="entry name" value="RRM_dom"/>
</dbReference>
<dbReference type="InterPro" id="IPR050410">
    <property type="entry name" value="CCR4/nocturin_mRNA_transcr"/>
</dbReference>
<dbReference type="SUPFAM" id="SSF54928">
    <property type="entry name" value="RNA-binding domain, RBD"/>
    <property type="match status" value="2"/>
</dbReference>
<dbReference type="PROSITE" id="PS50102">
    <property type="entry name" value="RRM"/>
    <property type="match status" value="1"/>
</dbReference>
<dbReference type="SUPFAM" id="SSF56219">
    <property type="entry name" value="DNase I-like"/>
    <property type="match status" value="1"/>
</dbReference>
<feature type="domain" description="RRM" evidence="3">
    <location>
        <begin position="782"/>
        <end position="872"/>
    </location>
</feature>
<protein>
    <submittedName>
        <fullName evidence="4">2</fullName>
    </submittedName>
</protein>
<dbReference type="SMART" id="SM00360">
    <property type="entry name" value="RRM"/>
    <property type="match status" value="2"/>
</dbReference>
<keyword evidence="1" id="KW-0694">RNA-binding</keyword>
<organism evidence="4 5">
    <name type="scientific">Durusdinium trenchii</name>
    <dbReference type="NCBI Taxonomy" id="1381693"/>
    <lineage>
        <taxon>Eukaryota</taxon>
        <taxon>Sar</taxon>
        <taxon>Alveolata</taxon>
        <taxon>Dinophyceae</taxon>
        <taxon>Suessiales</taxon>
        <taxon>Symbiodiniaceae</taxon>
        <taxon>Durusdinium</taxon>
    </lineage>
</organism>
<name>A0ABP0RE34_9DINO</name>
<dbReference type="InterPro" id="IPR012677">
    <property type="entry name" value="Nucleotide-bd_a/b_plait_sf"/>
</dbReference>
<dbReference type="Gene3D" id="3.60.10.10">
    <property type="entry name" value="Endonuclease/exonuclease/phosphatase"/>
    <property type="match status" value="1"/>
</dbReference>
<dbReference type="PANTHER" id="PTHR12121:SF37">
    <property type="entry name" value="2',5'-PHOSPHODIESTERASE 12"/>
    <property type="match status" value="1"/>
</dbReference>
<evidence type="ECO:0000256" key="2">
    <source>
        <dbReference type="SAM" id="MobiDB-lite"/>
    </source>
</evidence>
<reference evidence="4 5" key="1">
    <citation type="submission" date="2024-02" db="EMBL/GenBank/DDBJ databases">
        <authorList>
            <person name="Chen Y."/>
            <person name="Shah S."/>
            <person name="Dougan E. K."/>
            <person name="Thang M."/>
            <person name="Chan C."/>
        </authorList>
    </citation>
    <scope>NUCLEOTIDE SEQUENCE [LARGE SCALE GENOMIC DNA]</scope>
</reference>
<proteinExistence type="predicted"/>
<comment type="caution">
    <text evidence="4">The sequence shown here is derived from an EMBL/GenBank/DDBJ whole genome shotgun (WGS) entry which is preliminary data.</text>
</comment>
<feature type="compositionally biased region" description="Polar residues" evidence="2">
    <location>
        <begin position="470"/>
        <end position="481"/>
    </location>
</feature>
<keyword evidence="5" id="KW-1185">Reference proteome</keyword>